<evidence type="ECO:0000256" key="2">
    <source>
        <dbReference type="ARBA" id="ARBA00022475"/>
    </source>
</evidence>
<evidence type="ECO:0000259" key="9">
    <source>
        <dbReference type="PROSITE" id="PS50112"/>
    </source>
</evidence>
<dbReference type="InterPro" id="IPR000014">
    <property type="entry name" value="PAS"/>
</dbReference>
<dbReference type="PROSITE" id="PS50112">
    <property type="entry name" value="PAS"/>
    <property type="match status" value="1"/>
</dbReference>
<dbReference type="NCBIfam" id="TIGR00229">
    <property type="entry name" value="sensory_box"/>
    <property type="match status" value="1"/>
</dbReference>
<keyword evidence="2" id="KW-1003">Cell membrane</keyword>
<organism evidence="10 11">
    <name type="scientific">Methylophilus methylotrophus</name>
    <name type="common">Bacterium W3A1</name>
    <dbReference type="NCBI Taxonomy" id="17"/>
    <lineage>
        <taxon>Bacteria</taxon>
        <taxon>Pseudomonadati</taxon>
        <taxon>Pseudomonadota</taxon>
        <taxon>Betaproteobacteria</taxon>
        <taxon>Nitrosomonadales</taxon>
        <taxon>Methylophilaceae</taxon>
        <taxon>Methylophilus</taxon>
    </lineage>
</organism>
<evidence type="ECO:0000256" key="3">
    <source>
        <dbReference type="ARBA" id="ARBA00022481"/>
    </source>
</evidence>
<dbReference type="GO" id="GO:0005886">
    <property type="term" value="C:plasma membrane"/>
    <property type="evidence" value="ECO:0007669"/>
    <property type="project" value="UniProtKB-SubCell"/>
</dbReference>
<dbReference type="AlphaFoldDB" id="A0A5C7WP37"/>
<dbReference type="CDD" id="cd00130">
    <property type="entry name" value="PAS"/>
    <property type="match status" value="1"/>
</dbReference>
<dbReference type="FunFam" id="3.30.450.20:FF:000046">
    <property type="entry name" value="Aerotaxis sensor receptor"/>
    <property type="match status" value="1"/>
</dbReference>
<comment type="subcellular location">
    <subcellularLocation>
        <location evidence="1">Cell inner membrane</location>
        <topology evidence="1">Multi-pass membrane protein</topology>
    </subcellularLocation>
</comment>
<dbReference type="InterPro" id="IPR035965">
    <property type="entry name" value="PAS-like_dom_sf"/>
</dbReference>
<evidence type="ECO:0000256" key="4">
    <source>
        <dbReference type="ARBA" id="ARBA00022500"/>
    </source>
</evidence>
<name>A0A5C7WP37_METME</name>
<keyword evidence="8" id="KW-0472">Membrane</keyword>
<evidence type="ECO:0000313" key="10">
    <source>
        <dbReference type="EMBL" id="TXI38752.1"/>
    </source>
</evidence>
<keyword evidence="3" id="KW-0488">Methylation</keyword>
<dbReference type="Gene3D" id="3.30.450.20">
    <property type="entry name" value="PAS domain"/>
    <property type="match status" value="1"/>
</dbReference>
<evidence type="ECO:0000256" key="8">
    <source>
        <dbReference type="ARBA" id="ARBA00023136"/>
    </source>
</evidence>
<keyword evidence="6" id="KW-0812">Transmembrane</keyword>
<accession>A0A5C7WP37</accession>
<dbReference type="GO" id="GO:0006935">
    <property type="term" value="P:chemotaxis"/>
    <property type="evidence" value="ECO:0007669"/>
    <property type="project" value="UniProtKB-KW"/>
</dbReference>
<gene>
    <name evidence="10" type="ORF">E6Q51_00525</name>
</gene>
<evidence type="ECO:0000313" key="11">
    <source>
        <dbReference type="Proteomes" id="UP000321374"/>
    </source>
</evidence>
<sequence>MKINLPVTQKEIELKEGASIVSKTDLKGVITYINREFLEISGFSESELIGKSHNIIRHPDMPSAAFEDLWRTVKAGKPWNGMVKNRCKNGDHYWVEANVTPIREGKAVVGYMSVRNKVTRGQIEQAEKLYQQMRDGKLPKPAWTEMLAAKVHDLPVMYKLSAAMLAPVAVISGFNLYHHHADAWLARIFHAVCRSGDFPYPVAPWVVVH</sequence>
<feature type="domain" description="PAS" evidence="9">
    <location>
        <begin position="25"/>
        <end position="76"/>
    </location>
</feature>
<evidence type="ECO:0000256" key="7">
    <source>
        <dbReference type="ARBA" id="ARBA00022989"/>
    </source>
</evidence>
<protein>
    <submittedName>
        <fullName evidence="10">PAS domain S-box protein</fullName>
    </submittedName>
</protein>
<evidence type="ECO:0000256" key="5">
    <source>
        <dbReference type="ARBA" id="ARBA00022519"/>
    </source>
</evidence>
<dbReference type="InterPro" id="IPR013655">
    <property type="entry name" value="PAS_fold_3"/>
</dbReference>
<keyword evidence="7" id="KW-1133">Transmembrane helix</keyword>
<dbReference type="EMBL" id="SSGG01000010">
    <property type="protein sequence ID" value="TXI38752.1"/>
    <property type="molecule type" value="Genomic_DNA"/>
</dbReference>
<evidence type="ECO:0000256" key="6">
    <source>
        <dbReference type="ARBA" id="ARBA00022692"/>
    </source>
</evidence>
<dbReference type="Pfam" id="PF08447">
    <property type="entry name" value="PAS_3"/>
    <property type="match status" value="1"/>
</dbReference>
<comment type="caution">
    <text evidence="10">The sequence shown here is derived from an EMBL/GenBank/DDBJ whole genome shotgun (WGS) entry which is preliminary data.</text>
</comment>
<reference evidence="10 11" key="1">
    <citation type="submission" date="2018-09" db="EMBL/GenBank/DDBJ databases">
        <title>Metagenome Assembled Genomes from an Advanced Water Purification Facility.</title>
        <authorList>
            <person name="Stamps B.W."/>
            <person name="Spear J.R."/>
        </authorList>
    </citation>
    <scope>NUCLEOTIDE SEQUENCE [LARGE SCALE GENOMIC DNA]</scope>
    <source>
        <strain evidence="10">Bin_42_2</strain>
    </source>
</reference>
<keyword evidence="5" id="KW-0997">Cell inner membrane</keyword>
<keyword evidence="4" id="KW-0145">Chemotaxis</keyword>
<dbReference type="Proteomes" id="UP000321374">
    <property type="component" value="Unassembled WGS sequence"/>
</dbReference>
<dbReference type="SUPFAM" id="SSF55785">
    <property type="entry name" value="PYP-like sensor domain (PAS domain)"/>
    <property type="match status" value="1"/>
</dbReference>
<proteinExistence type="predicted"/>
<evidence type="ECO:0000256" key="1">
    <source>
        <dbReference type="ARBA" id="ARBA00004429"/>
    </source>
</evidence>